<dbReference type="InterPro" id="IPR024079">
    <property type="entry name" value="MetalloPept_cat_dom_sf"/>
</dbReference>
<dbReference type="SUPFAM" id="SSF55486">
    <property type="entry name" value="Metalloproteases ('zincins'), catalytic domain"/>
    <property type="match status" value="1"/>
</dbReference>
<proteinExistence type="predicted"/>
<reference evidence="2 3" key="1">
    <citation type="journal article" date="2020" name="Cell">
        <title>Large-Scale Comparative Analyses of Tick Genomes Elucidate Their Genetic Diversity and Vector Capacities.</title>
        <authorList>
            <consortium name="Tick Genome and Microbiome Consortium (TIGMIC)"/>
            <person name="Jia N."/>
            <person name="Wang J."/>
            <person name="Shi W."/>
            <person name="Du L."/>
            <person name="Sun Y."/>
            <person name="Zhan W."/>
            <person name="Jiang J.F."/>
            <person name="Wang Q."/>
            <person name="Zhang B."/>
            <person name="Ji P."/>
            <person name="Bell-Sakyi L."/>
            <person name="Cui X.M."/>
            <person name="Yuan T.T."/>
            <person name="Jiang B.G."/>
            <person name="Yang W.F."/>
            <person name="Lam T.T."/>
            <person name="Chang Q.C."/>
            <person name="Ding S.J."/>
            <person name="Wang X.J."/>
            <person name="Zhu J.G."/>
            <person name="Ruan X.D."/>
            <person name="Zhao L."/>
            <person name="Wei J.T."/>
            <person name="Ye R.Z."/>
            <person name="Que T.C."/>
            <person name="Du C.H."/>
            <person name="Zhou Y.H."/>
            <person name="Cheng J.X."/>
            <person name="Dai P.F."/>
            <person name="Guo W.B."/>
            <person name="Han X.H."/>
            <person name="Huang E.J."/>
            <person name="Li L.F."/>
            <person name="Wei W."/>
            <person name="Gao Y.C."/>
            <person name="Liu J.Z."/>
            <person name="Shao H.Z."/>
            <person name="Wang X."/>
            <person name="Wang C.C."/>
            <person name="Yang T.C."/>
            <person name="Huo Q.B."/>
            <person name="Li W."/>
            <person name="Chen H.Y."/>
            <person name="Chen S.E."/>
            <person name="Zhou L.G."/>
            <person name="Ni X.B."/>
            <person name="Tian J.H."/>
            <person name="Sheng Y."/>
            <person name="Liu T."/>
            <person name="Pan Y.S."/>
            <person name="Xia L.Y."/>
            <person name="Li J."/>
            <person name="Zhao F."/>
            <person name="Cao W.C."/>
        </authorList>
    </citation>
    <scope>NUCLEOTIDE SEQUENCE [LARGE SCALE GENOMIC DNA]</scope>
    <source>
        <strain evidence="2">HaeL-2018</strain>
    </source>
</reference>
<dbReference type="EMBL" id="JABSTR010000005">
    <property type="protein sequence ID" value="KAH9370690.1"/>
    <property type="molecule type" value="Genomic_DNA"/>
</dbReference>
<keyword evidence="3" id="KW-1185">Reference proteome</keyword>
<evidence type="ECO:0000256" key="1">
    <source>
        <dbReference type="SAM" id="Phobius"/>
    </source>
</evidence>
<dbReference type="Gene3D" id="3.40.390.10">
    <property type="entry name" value="Collagenase (Catalytic Domain)"/>
    <property type="match status" value="1"/>
</dbReference>
<dbReference type="GO" id="GO:0004222">
    <property type="term" value="F:metalloendopeptidase activity"/>
    <property type="evidence" value="ECO:0007669"/>
    <property type="project" value="InterPro"/>
</dbReference>
<name>A0A9J6G5C6_HAELO</name>
<keyword evidence="1" id="KW-0812">Transmembrane</keyword>
<dbReference type="OrthoDB" id="6493373at2759"/>
<feature type="transmembrane region" description="Helical" evidence="1">
    <location>
        <begin position="15"/>
        <end position="33"/>
    </location>
</feature>
<organism evidence="2 3">
    <name type="scientific">Haemaphysalis longicornis</name>
    <name type="common">Bush tick</name>
    <dbReference type="NCBI Taxonomy" id="44386"/>
    <lineage>
        <taxon>Eukaryota</taxon>
        <taxon>Metazoa</taxon>
        <taxon>Ecdysozoa</taxon>
        <taxon>Arthropoda</taxon>
        <taxon>Chelicerata</taxon>
        <taxon>Arachnida</taxon>
        <taxon>Acari</taxon>
        <taxon>Parasitiformes</taxon>
        <taxon>Ixodida</taxon>
        <taxon>Ixodoidea</taxon>
        <taxon>Ixodidae</taxon>
        <taxon>Haemaphysalinae</taxon>
        <taxon>Haemaphysalis</taxon>
    </lineage>
</organism>
<keyword evidence="1" id="KW-1133">Transmembrane helix</keyword>
<accession>A0A9J6G5C6</accession>
<evidence type="ECO:0000313" key="2">
    <source>
        <dbReference type="EMBL" id="KAH9370690.1"/>
    </source>
</evidence>
<keyword evidence="1" id="KW-0472">Membrane</keyword>
<protein>
    <submittedName>
        <fullName evidence="2">Uncharacterized protein</fullName>
    </submittedName>
</protein>
<gene>
    <name evidence="2" type="ORF">HPB48_014003</name>
</gene>
<dbReference type="InterPro" id="IPR000718">
    <property type="entry name" value="Peptidase_M13"/>
</dbReference>
<evidence type="ECO:0000313" key="3">
    <source>
        <dbReference type="Proteomes" id="UP000821853"/>
    </source>
</evidence>
<dbReference type="VEuPathDB" id="VectorBase:HLOH_041969"/>
<dbReference type="Proteomes" id="UP000821853">
    <property type="component" value="Chromosome 3"/>
</dbReference>
<dbReference type="AlphaFoldDB" id="A0A9J6G5C6"/>
<dbReference type="GO" id="GO:0006508">
    <property type="term" value="P:proteolysis"/>
    <property type="evidence" value="ECO:0007669"/>
    <property type="project" value="InterPro"/>
</dbReference>
<comment type="caution">
    <text evidence="2">The sequence shown here is derived from an EMBL/GenBank/DDBJ whole genome shotgun (WGS) entry which is preliminary data.</text>
</comment>
<sequence length="115" mass="12229">MSGSASIIYKAKHKFLLGFEAVLLVGITVYVFATDLAVTSSEASSAPKLSQEGVDCTAAAGGHPGSCYSLRGELLGSMDLSGDPCDDFYEYACGLWAESHPGYKDQLHYLQVMLP</sequence>
<dbReference type="PROSITE" id="PS51885">
    <property type="entry name" value="NEPRILYSIN"/>
    <property type="match status" value="1"/>
</dbReference>